<proteinExistence type="predicted"/>
<comment type="caution">
    <text evidence="1">The sequence shown here is derived from an EMBL/GenBank/DDBJ whole genome shotgun (WGS) entry which is preliminary data.</text>
</comment>
<reference evidence="2" key="1">
    <citation type="journal article" date="2019" name="Int. J. Syst. Evol. Microbiol.">
        <title>The Global Catalogue of Microorganisms (GCM) 10K type strain sequencing project: providing services to taxonomists for standard genome sequencing and annotation.</title>
        <authorList>
            <consortium name="The Broad Institute Genomics Platform"/>
            <consortium name="The Broad Institute Genome Sequencing Center for Infectious Disease"/>
            <person name="Wu L."/>
            <person name="Ma J."/>
        </authorList>
    </citation>
    <scope>NUCLEOTIDE SEQUENCE [LARGE SCALE GENOMIC DNA]</scope>
    <source>
        <strain evidence="2">JCM 17250</strain>
    </source>
</reference>
<gene>
    <name evidence="1" type="ORF">GCM10022410_08950</name>
</gene>
<name>A0ABP7VDH9_9BACI</name>
<keyword evidence="2" id="KW-1185">Reference proteome</keyword>
<dbReference type="EMBL" id="BAABDL010000048">
    <property type="protein sequence ID" value="GAA4064623.1"/>
    <property type="molecule type" value="Genomic_DNA"/>
</dbReference>
<organism evidence="1 2">
    <name type="scientific">Amphibacillus indicireducens</name>
    <dbReference type="NCBI Taxonomy" id="1076330"/>
    <lineage>
        <taxon>Bacteria</taxon>
        <taxon>Bacillati</taxon>
        <taxon>Bacillota</taxon>
        <taxon>Bacilli</taxon>
        <taxon>Bacillales</taxon>
        <taxon>Bacillaceae</taxon>
        <taxon>Amphibacillus</taxon>
    </lineage>
</organism>
<accession>A0ABP7VDH9</accession>
<sequence length="360" mass="42065">MNVTKKPFDQLGIMRDRITNQRRIKDCYKLLRHQEIIRHACQQLTCSEQDLINTSTKLFGIINTPQHSAQLTSTEDGILRETCLFMLQELFIAQQFLKNHPQTVGDCLEQVRVRFQAVNWVVAIEVLIDDWTGLKHCLDFSIADSRFKALLFYVLEKLQVQDYPRFQKLSKAVYFSYKLLPVLNSRLDFNLIYDNNHIYLGLSSTKETVRSLSHQLYSKLNKQVDCYFSHFSQPLLYQGYAVRRDLKSKKISIDVPQQALIKLSALFQYGDFHNRNPRARGGLVHRPIPAIYSIYEQELKRVAFDYRYADNYRVLGHLVYFAQLSLLKTVALKQGCTMGQANYLLKTMGFKRLILTKRSE</sequence>
<evidence type="ECO:0000313" key="2">
    <source>
        <dbReference type="Proteomes" id="UP001501734"/>
    </source>
</evidence>
<protein>
    <submittedName>
        <fullName evidence="1">Uncharacterized protein</fullName>
    </submittedName>
</protein>
<dbReference type="Proteomes" id="UP001501734">
    <property type="component" value="Unassembled WGS sequence"/>
</dbReference>
<evidence type="ECO:0000313" key="1">
    <source>
        <dbReference type="EMBL" id="GAA4064623.1"/>
    </source>
</evidence>